<evidence type="ECO:0000256" key="3">
    <source>
        <dbReference type="SAM" id="MobiDB-lite"/>
    </source>
</evidence>
<organism evidence="4">
    <name type="scientific">Riboviria sp</name>
    <dbReference type="NCBI Taxonomy" id="2585031"/>
    <lineage>
        <taxon>Viruses</taxon>
        <taxon>Riboviria</taxon>
    </lineage>
</organism>
<dbReference type="Gene3D" id="2.60.120.20">
    <property type="match status" value="1"/>
</dbReference>
<comment type="subcellular location">
    <subcellularLocation>
        <location evidence="1">Virion</location>
    </subcellularLocation>
</comment>
<evidence type="ECO:0000256" key="2">
    <source>
        <dbReference type="ARBA" id="ARBA00022844"/>
    </source>
</evidence>
<keyword evidence="2" id="KW-0946">Virion</keyword>
<feature type="compositionally biased region" description="Polar residues" evidence="3">
    <location>
        <begin position="45"/>
        <end position="54"/>
    </location>
</feature>
<reference evidence="4" key="1">
    <citation type="submission" date="2020-01" db="EMBL/GenBank/DDBJ databases">
        <title>Viral genomes from wild and zoo birds in China.</title>
        <authorList>
            <person name="Zhao M."/>
            <person name="Shan L.T."/>
            <person name="Yang X.S."/>
            <person name="Zhang W."/>
        </authorList>
    </citation>
    <scope>NUCLEOTIDE SEQUENCE</scope>
    <source>
        <strain evidence="4">Wpk139shi05</strain>
    </source>
</reference>
<dbReference type="InterPro" id="IPR029053">
    <property type="entry name" value="Viral_coat"/>
</dbReference>
<protein>
    <submittedName>
        <fullName evidence="4">Uncharacterized protein</fullName>
    </submittedName>
</protein>
<sequence length="223" mass="24730">MSQVMPFRRNKLALAAAFAPYMPQLASAGMKLVRQIVEQRRSTVPPVSQASRPIQRSKNRKRKRRGRAVGMGAAPNASGSIRVIDTEKFNAGDSKVEGWGFPFSLARMAYFAKMYEKYMIHRVTIRAVGLAGSAESGTCNFGVMAGAKDDNIDSVSKINSLRPSRAQHVSHTNQITVTNDIQISKWRECSLDDSFALYTYVTRGSQVVFEVSYDVTFASPHPF</sequence>
<evidence type="ECO:0000256" key="1">
    <source>
        <dbReference type="ARBA" id="ARBA00004328"/>
    </source>
</evidence>
<feature type="compositionally biased region" description="Basic residues" evidence="3">
    <location>
        <begin position="55"/>
        <end position="67"/>
    </location>
</feature>
<feature type="region of interest" description="Disordered" evidence="3">
    <location>
        <begin position="41"/>
        <end position="74"/>
    </location>
</feature>
<evidence type="ECO:0000313" key="4">
    <source>
        <dbReference type="EMBL" id="QJI53483.1"/>
    </source>
</evidence>
<dbReference type="GO" id="GO:0044423">
    <property type="term" value="C:virion component"/>
    <property type="evidence" value="ECO:0007669"/>
    <property type="project" value="UniProtKB-KW"/>
</dbReference>
<name>A0A6M3YNK7_9VIRU</name>
<dbReference type="EMBL" id="MN933897">
    <property type="protein sequence ID" value="QJI53483.1"/>
    <property type="molecule type" value="Genomic_RNA"/>
</dbReference>
<accession>A0A6M3YNK7</accession>
<proteinExistence type="predicted"/>